<keyword evidence="2" id="KW-1185">Reference proteome</keyword>
<name>A0A1G8GTD1_9FLAO</name>
<dbReference type="EMBL" id="FNDB01000019">
    <property type="protein sequence ID" value="SDH97656.1"/>
    <property type="molecule type" value="Genomic_DNA"/>
</dbReference>
<dbReference type="AlphaFoldDB" id="A0A1G8GTD1"/>
<dbReference type="Proteomes" id="UP000199274">
    <property type="component" value="Unassembled WGS sequence"/>
</dbReference>
<dbReference type="OrthoDB" id="530515at2"/>
<sequence length="113" mass="13224">MVTVLVQNDNFIFEIIGLHKIWAMESKIIVPKTSIIRAHHEPEDFTFWKGFRMPGTEIPGLIASGTFYKKGRNFWDVMNKKNAVVVELKDHYFKKLIIEVKNPEEILHLLNTK</sequence>
<evidence type="ECO:0000313" key="1">
    <source>
        <dbReference type="EMBL" id="SDH97656.1"/>
    </source>
</evidence>
<dbReference type="STRING" id="178355.SAMN04488062_11915"/>
<accession>A0A1G8GTD1</accession>
<evidence type="ECO:0008006" key="3">
    <source>
        <dbReference type="Google" id="ProtNLM"/>
    </source>
</evidence>
<dbReference type="RefSeq" id="WP_091258780.1">
    <property type="nucleotide sequence ID" value="NZ_FNDB01000019.1"/>
</dbReference>
<evidence type="ECO:0000313" key="2">
    <source>
        <dbReference type="Proteomes" id="UP000199274"/>
    </source>
</evidence>
<organism evidence="1 2">
    <name type="scientific">Flavobacterium omnivorum</name>
    <dbReference type="NCBI Taxonomy" id="178355"/>
    <lineage>
        <taxon>Bacteria</taxon>
        <taxon>Pseudomonadati</taxon>
        <taxon>Bacteroidota</taxon>
        <taxon>Flavobacteriia</taxon>
        <taxon>Flavobacteriales</taxon>
        <taxon>Flavobacteriaceae</taxon>
        <taxon>Flavobacterium</taxon>
    </lineage>
</organism>
<protein>
    <recommendedName>
        <fullName evidence="3">PH domain-containing protein</fullName>
    </recommendedName>
</protein>
<proteinExistence type="predicted"/>
<reference evidence="2" key="1">
    <citation type="submission" date="2016-10" db="EMBL/GenBank/DDBJ databases">
        <authorList>
            <person name="Varghese N."/>
            <person name="Submissions S."/>
        </authorList>
    </citation>
    <scope>NUCLEOTIDE SEQUENCE [LARGE SCALE GENOMIC DNA]</scope>
    <source>
        <strain evidence="2">CGMCC 1.2747</strain>
    </source>
</reference>
<gene>
    <name evidence="1" type="ORF">SAMN04488062_11915</name>
</gene>